<dbReference type="EMBL" id="CP011371">
    <property type="protein sequence ID" value="AKJ32087.1"/>
    <property type="molecule type" value="Genomic_DNA"/>
</dbReference>
<dbReference type="PANTHER" id="PTHR30034">
    <property type="entry name" value="FLAGELLAR MOTOR SWITCH PROTEIN FLIM"/>
    <property type="match status" value="1"/>
</dbReference>
<dbReference type="NCBIfam" id="TIGR02551">
    <property type="entry name" value="SpaO_YscQ"/>
    <property type="match status" value="1"/>
</dbReference>
<dbReference type="GO" id="GO:0030254">
    <property type="term" value="P:protein secretion by the type III secretion system"/>
    <property type="evidence" value="ECO:0007669"/>
    <property type="project" value="InterPro"/>
</dbReference>
<accession>A0A0G3BRP6</accession>
<protein>
    <submittedName>
        <fullName evidence="3">Type III secretion protein</fullName>
    </submittedName>
</protein>
<dbReference type="SUPFAM" id="SSF101801">
    <property type="entry name" value="Surface presentation of antigens (SPOA)"/>
    <property type="match status" value="2"/>
</dbReference>
<comment type="similarity">
    <text evidence="1">Belongs to the FliN/MopA/SpaO family.</text>
</comment>
<dbReference type="Gene3D" id="2.30.330.10">
    <property type="entry name" value="SpoA-like"/>
    <property type="match status" value="2"/>
</dbReference>
<dbReference type="InterPro" id="IPR013385">
    <property type="entry name" value="T3SS_SpaO/YscQ/SpaO"/>
</dbReference>
<gene>
    <name evidence="3" type="ORF">AAW51_5396</name>
</gene>
<dbReference type="InterPro" id="IPR001543">
    <property type="entry name" value="FliN-like_C"/>
</dbReference>
<evidence type="ECO:0000313" key="3">
    <source>
        <dbReference type="EMBL" id="AKJ32087.1"/>
    </source>
</evidence>
<dbReference type="GO" id="GO:0050918">
    <property type="term" value="P:positive chemotaxis"/>
    <property type="evidence" value="ECO:0007669"/>
    <property type="project" value="TreeGrafter"/>
</dbReference>
<sequence>MLTPPDQAVTELGASSVLPRADAAAARALNRLYGASPSFSFEVRGRRHTLRWHAEKNALERSPLDLYRFRFGSHAGQLGLDAPSVSALLDERRVDLLPRELRYLLLADALQGAVDAAERALRLHFEWTPPEDDAAVEPCDPLRAAFFVATPADGGVPLRGYLQFEAGASFDTLVPTLQPEGAPATRAFDRLRMPVNFRLGHTQITLREVGSIRPGDIIGIESWASSGAALVVTAELGGAGGRELVGLAEGSRITLTQSRDRTMNRDTAAPAGPADDTANLPIDRLDALEVSLRFEVGDLSLSLGELRAIRAGHVFDLGQPLNRSPVRILAHGNVLGKGYLVAVGDRLGVRVSEFAPGEI</sequence>
<evidence type="ECO:0000256" key="1">
    <source>
        <dbReference type="ARBA" id="ARBA00009226"/>
    </source>
</evidence>
<dbReference type="InterPro" id="IPR036429">
    <property type="entry name" value="SpoA-like_sf"/>
</dbReference>
<evidence type="ECO:0000259" key="2">
    <source>
        <dbReference type="Pfam" id="PF01052"/>
    </source>
</evidence>
<feature type="domain" description="Flagellar motor switch protein FliN-like C-terminal" evidence="2">
    <location>
        <begin position="284"/>
        <end position="354"/>
    </location>
</feature>
<dbReference type="RefSeq" id="WP_047197075.1">
    <property type="nucleotide sequence ID" value="NZ_CP011371.1"/>
</dbReference>
<dbReference type="Proteomes" id="UP000035352">
    <property type="component" value="Chromosome"/>
</dbReference>
<evidence type="ECO:0000313" key="4">
    <source>
        <dbReference type="Proteomes" id="UP000035352"/>
    </source>
</evidence>
<dbReference type="PANTHER" id="PTHR30034:SF6">
    <property type="entry name" value="YOP PROTEINS TRANSLOCATION PROTEIN Q"/>
    <property type="match status" value="1"/>
</dbReference>
<proteinExistence type="inferred from homology"/>
<name>A0A0G3BRP6_9BURK</name>
<reference evidence="3 4" key="1">
    <citation type="submission" date="2015-05" db="EMBL/GenBank/DDBJ databases">
        <authorList>
            <person name="Tang B."/>
            <person name="Yu Y."/>
        </authorList>
    </citation>
    <scope>NUCLEOTIDE SEQUENCE [LARGE SCALE GENOMIC DNA]</scope>
    <source>
        <strain evidence="3 4">DSM 7029</strain>
    </source>
</reference>
<dbReference type="Pfam" id="PF01052">
    <property type="entry name" value="FliMN_C"/>
    <property type="match status" value="1"/>
</dbReference>
<keyword evidence="4" id="KW-1185">Reference proteome</keyword>
<dbReference type="PATRIC" id="fig|413882.6.peg.5645"/>
<dbReference type="STRING" id="413882.AAW51_5396"/>
<dbReference type="GO" id="GO:0071978">
    <property type="term" value="P:bacterial-type flagellum-dependent swarming motility"/>
    <property type="evidence" value="ECO:0007669"/>
    <property type="project" value="TreeGrafter"/>
</dbReference>
<dbReference type="KEGG" id="pbh:AAW51_5396"/>
<dbReference type="AlphaFoldDB" id="A0A0G3BRP6"/>
<organism evidence="3 4">
    <name type="scientific">Caldimonas brevitalea</name>
    <dbReference type="NCBI Taxonomy" id="413882"/>
    <lineage>
        <taxon>Bacteria</taxon>
        <taxon>Pseudomonadati</taxon>
        <taxon>Pseudomonadota</taxon>
        <taxon>Betaproteobacteria</taxon>
        <taxon>Burkholderiales</taxon>
        <taxon>Sphaerotilaceae</taxon>
        <taxon>Caldimonas</taxon>
    </lineage>
</organism>
<dbReference type="OrthoDB" id="8929629at2"/>